<dbReference type="PANTHER" id="PTHR24399:SF23">
    <property type="entry name" value="C2H2-TYPE DOMAIN-CONTAINING PROTEIN"/>
    <property type="match status" value="1"/>
</dbReference>
<dbReference type="InterPro" id="IPR013087">
    <property type="entry name" value="Znf_C2H2_type"/>
</dbReference>
<accession>A0ABN8LAA9</accession>
<feature type="binding site" evidence="9">
    <location>
        <position position="48"/>
    </location>
    <ligand>
        <name>Zn(2+)</name>
        <dbReference type="ChEBI" id="CHEBI:29105"/>
    </ligand>
</feature>
<feature type="domain" description="C2H2-type" evidence="11">
    <location>
        <begin position="605"/>
        <end position="632"/>
    </location>
</feature>
<evidence type="ECO:0000256" key="10">
    <source>
        <dbReference type="SAM" id="MobiDB-lite"/>
    </source>
</evidence>
<evidence type="ECO:0000256" key="9">
    <source>
        <dbReference type="PROSITE-ProRule" id="PRU01263"/>
    </source>
</evidence>
<evidence type="ECO:0000256" key="3">
    <source>
        <dbReference type="ARBA" id="ARBA00022737"/>
    </source>
</evidence>
<feature type="binding site" evidence="9">
    <location>
        <position position="51"/>
    </location>
    <ligand>
        <name>Zn(2+)</name>
        <dbReference type="ChEBI" id="CHEBI:29105"/>
    </ligand>
</feature>
<dbReference type="Pfam" id="PF00096">
    <property type="entry name" value="zf-C2H2"/>
    <property type="match status" value="8"/>
</dbReference>
<protein>
    <submittedName>
        <fullName evidence="13">Uncharacterized protein</fullName>
    </submittedName>
</protein>
<dbReference type="SUPFAM" id="SSF57716">
    <property type="entry name" value="Glucocorticoid receptor-like (DNA-binding domain)"/>
    <property type="match status" value="1"/>
</dbReference>
<dbReference type="InterPro" id="IPR012934">
    <property type="entry name" value="Znf_AD"/>
</dbReference>
<keyword evidence="6" id="KW-0804">Transcription</keyword>
<evidence type="ECO:0000313" key="13">
    <source>
        <dbReference type="EMBL" id="CAH2987923.1"/>
    </source>
</evidence>
<dbReference type="Pfam" id="PF07776">
    <property type="entry name" value="zf-AD"/>
    <property type="match status" value="1"/>
</dbReference>
<feature type="domain" description="C2H2-type" evidence="11">
    <location>
        <begin position="437"/>
        <end position="464"/>
    </location>
</feature>
<evidence type="ECO:0000256" key="5">
    <source>
        <dbReference type="ARBA" id="ARBA00023015"/>
    </source>
</evidence>
<name>A0ABN8LAA9_CHISP</name>
<dbReference type="PANTHER" id="PTHR24399">
    <property type="entry name" value="ZINC FINGER AND BTB DOMAIN-CONTAINING"/>
    <property type="match status" value="1"/>
</dbReference>
<feature type="region of interest" description="Disordered" evidence="10">
    <location>
        <begin position="276"/>
        <end position="297"/>
    </location>
</feature>
<feature type="compositionally biased region" description="Polar residues" evidence="10">
    <location>
        <begin position="415"/>
        <end position="425"/>
    </location>
</feature>
<feature type="domain" description="C2H2-type" evidence="11">
    <location>
        <begin position="633"/>
        <end position="658"/>
    </location>
</feature>
<feature type="domain" description="C2H2-type" evidence="11">
    <location>
        <begin position="577"/>
        <end position="604"/>
    </location>
</feature>
<keyword evidence="4 9" id="KW-0862">Zinc</keyword>
<evidence type="ECO:0000256" key="6">
    <source>
        <dbReference type="ARBA" id="ARBA00023163"/>
    </source>
</evidence>
<feature type="domain" description="C2H2-type" evidence="11">
    <location>
        <begin position="342"/>
        <end position="366"/>
    </location>
</feature>
<dbReference type="EMBL" id="OU963920">
    <property type="protein sequence ID" value="CAH2987923.1"/>
    <property type="molecule type" value="Genomic_DNA"/>
</dbReference>
<organism evidence="13 14">
    <name type="scientific">Chilo suppressalis</name>
    <name type="common">Asiatic rice borer moth</name>
    <dbReference type="NCBI Taxonomy" id="168631"/>
    <lineage>
        <taxon>Eukaryota</taxon>
        <taxon>Metazoa</taxon>
        <taxon>Ecdysozoa</taxon>
        <taxon>Arthropoda</taxon>
        <taxon>Hexapoda</taxon>
        <taxon>Insecta</taxon>
        <taxon>Pterygota</taxon>
        <taxon>Neoptera</taxon>
        <taxon>Endopterygota</taxon>
        <taxon>Lepidoptera</taxon>
        <taxon>Glossata</taxon>
        <taxon>Ditrysia</taxon>
        <taxon>Pyraloidea</taxon>
        <taxon>Crambidae</taxon>
        <taxon>Crambinae</taxon>
        <taxon>Chilo</taxon>
    </lineage>
</organism>
<evidence type="ECO:0000259" key="11">
    <source>
        <dbReference type="PROSITE" id="PS50157"/>
    </source>
</evidence>
<evidence type="ECO:0000259" key="12">
    <source>
        <dbReference type="PROSITE" id="PS51915"/>
    </source>
</evidence>
<reference evidence="13" key="1">
    <citation type="submission" date="2021-12" db="EMBL/GenBank/DDBJ databases">
        <authorList>
            <person name="King R."/>
        </authorList>
    </citation>
    <scope>NUCLEOTIDE SEQUENCE</scope>
</reference>
<dbReference type="Proteomes" id="UP001153292">
    <property type="component" value="Chromosome 27"/>
</dbReference>
<dbReference type="SUPFAM" id="SSF57667">
    <property type="entry name" value="beta-beta-alpha zinc fingers"/>
    <property type="match status" value="4"/>
</dbReference>
<dbReference type="PROSITE" id="PS50157">
    <property type="entry name" value="ZINC_FINGER_C2H2_2"/>
    <property type="match status" value="9"/>
</dbReference>
<feature type="binding site" evidence="9">
    <location>
        <position position="7"/>
    </location>
    <ligand>
        <name>Zn(2+)</name>
        <dbReference type="ChEBI" id="CHEBI:29105"/>
    </ligand>
</feature>
<dbReference type="Gene3D" id="3.30.160.60">
    <property type="entry name" value="Classic Zinc Finger"/>
    <property type="match status" value="8"/>
</dbReference>
<sequence>MSGLQVCRVCLSHHSRMYSILNGPLQKIFENIIEIPLVMGDKWPTCLCYICYHMIRKLHKFIDKSLKANKLLLQLISSESEITIDTLNMIVKQQPDISWKFSMSPIEIIMPLYPEKVKLEPTFNIVKSETDVEEMQDQNETGAKLPKKCKLTNKMDKENQLKPSIITEGNMATEIEAQLGNPNIITEFQNKESEITMDPLNMTVKQQSDISWKFSVSPMESIMLLDPEEVKLEPTFNIEKVKSETDLEEMQDQIDTEANLPEKRKLTNEIDKEFQLNPPTASRTNKENRGTKNEAQIGDPNKITEFKTDDSLSTPNIFTNSYKNDNVKKNEHNKIINPTETFICDICKNIFFCKNQLESHINKSHTEIITIPNKNNTISYEINLNDNKIKLKKHTGSVMISNRGHSINKRDSKTGLKQTPYNNSTCDRKKHSGEKPYKCNVCDKRFTKNGNLSVHQRIHTGEKPYKCNVCDKCFTQFSSLYTHQRIHTGVKPYKCNVCDKRFTSSANLSTHKKIHTGEKPYKCNACDKRFTISDNLNTHLRIHTGEKPYQCDICDKRFTTYGSLSNHQRIHTGEKPYKCNVCDKRFTKSGGLSMHQRIHTGEKPYKCSVCDKRFTQISNLSNHQRIHTGEKPYICNVCDKRFTISSYLSKHKRIHTGE</sequence>
<comment type="subcellular location">
    <subcellularLocation>
        <location evidence="1">Nucleus</location>
    </subcellularLocation>
</comment>
<dbReference type="InterPro" id="IPR036236">
    <property type="entry name" value="Znf_C2H2_sf"/>
</dbReference>
<feature type="domain" description="ZAD" evidence="12">
    <location>
        <begin position="5"/>
        <end position="75"/>
    </location>
</feature>
<dbReference type="PROSITE" id="PS51915">
    <property type="entry name" value="ZAD"/>
    <property type="match status" value="1"/>
</dbReference>
<evidence type="ECO:0000256" key="2">
    <source>
        <dbReference type="ARBA" id="ARBA00022723"/>
    </source>
</evidence>
<keyword evidence="2 9" id="KW-0479">Metal-binding</keyword>
<dbReference type="Gene3D" id="3.40.1800.20">
    <property type="match status" value="1"/>
</dbReference>
<dbReference type="PROSITE" id="PS00028">
    <property type="entry name" value="ZINC_FINGER_C2H2_1"/>
    <property type="match status" value="9"/>
</dbReference>
<keyword evidence="7" id="KW-0539">Nucleus</keyword>
<gene>
    <name evidence="13" type="ORF">CHILSU_LOCUS7463</name>
</gene>
<feature type="binding site" evidence="9">
    <location>
        <position position="10"/>
    </location>
    <ligand>
        <name>Zn(2+)</name>
        <dbReference type="ChEBI" id="CHEBI:29105"/>
    </ligand>
</feature>
<keyword evidence="3" id="KW-0677">Repeat</keyword>
<evidence type="ECO:0000256" key="4">
    <source>
        <dbReference type="ARBA" id="ARBA00022833"/>
    </source>
</evidence>
<feature type="domain" description="C2H2-type" evidence="11">
    <location>
        <begin position="521"/>
        <end position="548"/>
    </location>
</feature>
<feature type="domain" description="C2H2-type" evidence="11">
    <location>
        <begin position="493"/>
        <end position="520"/>
    </location>
</feature>
<evidence type="ECO:0000256" key="7">
    <source>
        <dbReference type="ARBA" id="ARBA00023242"/>
    </source>
</evidence>
<feature type="domain" description="C2H2-type" evidence="11">
    <location>
        <begin position="465"/>
        <end position="492"/>
    </location>
</feature>
<evidence type="ECO:0000256" key="8">
    <source>
        <dbReference type="PROSITE-ProRule" id="PRU00042"/>
    </source>
</evidence>
<evidence type="ECO:0000313" key="14">
    <source>
        <dbReference type="Proteomes" id="UP001153292"/>
    </source>
</evidence>
<dbReference type="SMART" id="SM00868">
    <property type="entry name" value="zf-AD"/>
    <property type="match status" value="1"/>
</dbReference>
<dbReference type="SMART" id="SM00355">
    <property type="entry name" value="ZnF_C2H2"/>
    <property type="match status" value="9"/>
</dbReference>
<proteinExistence type="predicted"/>
<keyword evidence="8" id="KW-0863">Zinc-finger</keyword>
<evidence type="ECO:0000256" key="1">
    <source>
        <dbReference type="ARBA" id="ARBA00004123"/>
    </source>
</evidence>
<feature type="domain" description="C2H2-type" evidence="11">
    <location>
        <begin position="549"/>
        <end position="576"/>
    </location>
</feature>
<keyword evidence="5" id="KW-0805">Transcription regulation</keyword>
<keyword evidence="14" id="KW-1185">Reference proteome</keyword>
<feature type="region of interest" description="Disordered" evidence="10">
    <location>
        <begin position="405"/>
        <end position="429"/>
    </location>
</feature>